<name>A0A1Z5JQ78_FISSO</name>
<comment type="caution">
    <text evidence="2">The sequence shown here is derived from an EMBL/GenBank/DDBJ whole genome shotgun (WGS) entry which is preliminary data.</text>
</comment>
<evidence type="ECO:0000313" key="2">
    <source>
        <dbReference type="EMBL" id="GAX16183.1"/>
    </source>
</evidence>
<gene>
    <name evidence="2" type="ORF">FisN_3Hu336</name>
</gene>
<dbReference type="Proteomes" id="UP000198406">
    <property type="component" value="Unassembled WGS sequence"/>
</dbReference>
<proteinExistence type="predicted"/>
<dbReference type="OrthoDB" id="44683at2759"/>
<dbReference type="AlphaFoldDB" id="A0A1Z5JQ78"/>
<feature type="region of interest" description="Disordered" evidence="1">
    <location>
        <begin position="99"/>
        <end position="122"/>
    </location>
</feature>
<dbReference type="InParanoid" id="A0A1Z5JQ78"/>
<evidence type="ECO:0000256" key="1">
    <source>
        <dbReference type="SAM" id="MobiDB-lite"/>
    </source>
</evidence>
<evidence type="ECO:0000313" key="3">
    <source>
        <dbReference type="Proteomes" id="UP000198406"/>
    </source>
</evidence>
<keyword evidence="3" id="KW-1185">Reference proteome</keyword>
<accession>A0A1Z5JQ78</accession>
<organism evidence="2 3">
    <name type="scientific">Fistulifera solaris</name>
    <name type="common">Oleaginous diatom</name>
    <dbReference type="NCBI Taxonomy" id="1519565"/>
    <lineage>
        <taxon>Eukaryota</taxon>
        <taxon>Sar</taxon>
        <taxon>Stramenopiles</taxon>
        <taxon>Ochrophyta</taxon>
        <taxon>Bacillariophyta</taxon>
        <taxon>Bacillariophyceae</taxon>
        <taxon>Bacillariophycidae</taxon>
        <taxon>Naviculales</taxon>
        <taxon>Naviculaceae</taxon>
        <taxon>Fistulifera</taxon>
    </lineage>
</organism>
<dbReference type="EMBL" id="BDSP01000102">
    <property type="protein sequence ID" value="GAX16183.1"/>
    <property type="molecule type" value="Genomic_DNA"/>
</dbReference>
<protein>
    <submittedName>
        <fullName evidence="2">Uncharacterized protein</fullName>
    </submittedName>
</protein>
<reference evidence="2 3" key="1">
    <citation type="journal article" date="2015" name="Plant Cell">
        <title>Oil accumulation by the oleaginous diatom Fistulifera solaris as revealed by the genome and transcriptome.</title>
        <authorList>
            <person name="Tanaka T."/>
            <person name="Maeda Y."/>
            <person name="Veluchamy A."/>
            <person name="Tanaka M."/>
            <person name="Abida H."/>
            <person name="Marechal E."/>
            <person name="Bowler C."/>
            <person name="Muto M."/>
            <person name="Sunaga Y."/>
            <person name="Tanaka M."/>
            <person name="Yoshino T."/>
            <person name="Taniguchi T."/>
            <person name="Fukuda Y."/>
            <person name="Nemoto M."/>
            <person name="Matsumoto M."/>
            <person name="Wong P.S."/>
            <person name="Aburatani S."/>
            <person name="Fujibuchi W."/>
        </authorList>
    </citation>
    <scope>NUCLEOTIDE SEQUENCE [LARGE SCALE GENOMIC DNA]</scope>
    <source>
        <strain evidence="2 3">JPCC DA0580</strain>
    </source>
</reference>
<sequence length="137" mass="15181">MQDKRVVVTIRYSQGAGLRPYFLTVAKKIKSSHPDVVLERLILPGVLDADEEATFEVLVDGRVVVGKGRSSKQKVGLVDMTHARSVFVSMKELDVAIARSRRKRRPSTAYGGEKSPSGVARKEMLRRLKEGMQGKGE</sequence>